<evidence type="ECO:0000313" key="3">
    <source>
        <dbReference type="Proteomes" id="UP000518300"/>
    </source>
</evidence>
<organism evidence="2 3">
    <name type="scientific">Pyxidicoccus fallax</name>
    <dbReference type="NCBI Taxonomy" id="394095"/>
    <lineage>
        <taxon>Bacteria</taxon>
        <taxon>Pseudomonadati</taxon>
        <taxon>Myxococcota</taxon>
        <taxon>Myxococcia</taxon>
        <taxon>Myxococcales</taxon>
        <taxon>Cystobacterineae</taxon>
        <taxon>Myxococcaceae</taxon>
        <taxon>Pyxidicoccus</taxon>
    </lineage>
</organism>
<dbReference type="Proteomes" id="UP000518300">
    <property type="component" value="Unassembled WGS sequence"/>
</dbReference>
<dbReference type="Gene3D" id="2.40.128.630">
    <property type="match status" value="1"/>
</dbReference>
<feature type="region of interest" description="Disordered" evidence="1">
    <location>
        <begin position="505"/>
        <end position="527"/>
    </location>
</feature>
<protein>
    <recommendedName>
        <fullName evidence="4">Lipoprotein</fullName>
    </recommendedName>
</protein>
<dbReference type="SUPFAM" id="SSF50998">
    <property type="entry name" value="Quinoprotein alcohol dehydrogenase-like"/>
    <property type="match status" value="1"/>
</dbReference>
<reference evidence="2 3" key="1">
    <citation type="submission" date="2020-04" db="EMBL/GenBank/DDBJ databases">
        <title>Draft genome of Pyxidicoccus fallax type strain.</title>
        <authorList>
            <person name="Whitworth D.E."/>
        </authorList>
    </citation>
    <scope>NUCLEOTIDE SEQUENCE [LARGE SCALE GENOMIC DNA]</scope>
    <source>
        <strain evidence="2 3">DSM 14698</strain>
    </source>
</reference>
<sequence length="527" mass="55937">MKRLWGAVLGVCVWAGCSAEDGAKPAPGVDDAPESPVVEGTPPSDGTGGPVVVQPGPLPAEPPREEPPPAEEPPPTPACTGPDGTARLAWSYEGAWGQTMDFRGTMDADGRTYWTECESAYWSDKEPGERPCELFSASRDGVIRYRLALANDSAPAVHAVDADRLYLTSHGPVVSSRARVDGRELWSTDISGLRAELPEGTAFYIDSVALSAPHVLVVVRNSYEEVEGQSLLVALHMDTGAVVWKAATPPVGTPLGLPLVVDAEGNSYGGAYDATAKQTTLFSYSAEGTQRWQVRRAGERRPVAVDGGRLILDRAEVADAATGATLATLATASTDGSYVSFGQSNSPYGRVAFQAAGTLVLPHQPCAGEGCPTELHPGRTFLYSLDPESGALRWHRAVGAWPMAPLLTNRNTLLLVDRPPSENCEEDYNCTGDDSHYTSVLRELDVKDGRELAACALPGTAPNITPPALYRGRVVMGVWTNWLASNDWSRRMSIRAFDLSAPAEPASTGWVTAGGGNSRSGTPKSQP</sequence>
<dbReference type="PROSITE" id="PS51257">
    <property type="entry name" value="PROKAR_LIPOPROTEIN"/>
    <property type="match status" value="1"/>
</dbReference>
<evidence type="ECO:0008006" key="4">
    <source>
        <dbReference type="Google" id="ProtNLM"/>
    </source>
</evidence>
<gene>
    <name evidence="2" type="ORF">HG543_20075</name>
</gene>
<dbReference type="Gene3D" id="2.130.10.10">
    <property type="entry name" value="YVTN repeat-like/Quinoprotein amine dehydrogenase"/>
    <property type="match status" value="1"/>
</dbReference>
<keyword evidence="3" id="KW-1185">Reference proteome</keyword>
<dbReference type="AlphaFoldDB" id="A0A848LDH6"/>
<dbReference type="InterPro" id="IPR011047">
    <property type="entry name" value="Quinoprotein_ADH-like_sf"/>
</dbReference>
<evidence type="ECO:0000256" key="1">
    <source>
        <dbReference type="SAM" id="MobiDB-lite"/>
    </source>
</evidence>
<feature type="region of interest" description="Disordered" evidence="1">
    <location>
        <begin position="20"/>
        <end position="84"/>
    </location>
</feature>
<accession>A0A848LDH6</accession>
<dbReference type="EMBL" id="JABBJJ010000089">
    <property type="protein sequence ID" value="NMO17140.1"/>
    <property type="molecule type" value="Genomic_DNA"/>
</dbReference>
<comment type="caution">
    <text evidence="2">The sequence shown here is derived from an EMBL/GenBank/DDBJ whole genome shotgun (WGS) entry which is preliminary data.</text>
</comment>
<evidence type="ECO:0000313" key="2">
    <source>
        <dbReference type="EMBL" id="NMO17140.1"/>
    </source>
</evidence>
<dbReference type="PANTHER" id="PTHR34512:SF30">
    <property type="entry name" value="OUTER MEMBRANE PROTEIN ASSEMBLY FACTOR BAMB"/>
    <property type="match status" value="1"/>
</dbReference>
<dbReference type="InterPro" id="IPR015943">
    <property type="entry name" value="WD40/YVTN_repeat-like_dom_sf"/>
</dbReference>
<dbReference type="PANTHER" id="PTHR34512">
    <property type="entry name" value="CELL SURFACE PROTEIN"/>
    <property type="match status" value="1"/>
</dbReference>
<dbReference type="RefSeq" id="WP_169346425.1">
    <property type="nucleotide sequence ID" value="NZ_JABBJJ010000089.1"/>
</dbReference>
<name>A0A848LDH6_9BACT</name>
<proteinExistence type="predicted"/>